<dbReference type="KEGG" id="tva:5464636"/>
<sequence>MSNINQAMQFKQQEPKQKFIAKRPFTPQEDQILIKFFMANGPHNWSSLANVLQSRTPKQCRERWHNHLDPKINKGPWTHQEDIILAQKHSELGNKWADIAKFLPGRTDTLVKNRWNTSVKARVNELLYNKPMCKVQTNDDSFNNWLTSLTLPKKFDISFLSIPPLMQKTSVQVF</sequence>
<dbReference type="PROSITE" id="PS50090">
    <property type="entry name" value="MYB_LIKE"/>
    <property type="match status" value="2"/>
</dbReference>
<dbReference type="Gene3D" id="1.10.10.60">
    <property type="entry name" value="Homeodomain-like"/>
    <property type="match status" value="2"/>
</dbReference>
<protein>
    <submittedName>
        <fullName evidence="5">Myb-like DNA-binding domain containing protein</fullName>
    </submittedName>
</protein>
<evidence type="ECO:0000313" key="6">
    <source>
        <dbReference type="Proteomes" id="UP000001542"/>
    </source>
</evidence>
<dbReference type="VEuPathDB" id="TrichDB:TVAGG3_0996310"/>
<reference evidence="5" key="2">
    <citation type="journal article" date="2007" name="Science">
        <title>Draft genome sequence of the sexually transmitted pathogen Trichomonas vaginalis.</title>
        <authorList>
            <person name="Carlton J.M."/>
            <person name="Hirt R.P."/>
            <person name="Silva J.C."/>
            <person name="Delcher A.L."/>
            <person name="Schatz M."/>
            <person name="Zhao Q."/>
            <person name="Wortman J.R."/>
            <person name="Bidwell S.L."/>
            <person name="Alsmark U.C.M."/>
            <person name="Besteiro S."/>
            <person name="Sicheritz-Ponten T."/>
            <person name="Noel C.J."/>
            <person name="Dacks J.B."/>
            <person name="Foster P.G."/>
            <person name="Simillion C."/>
            <person name="Van de Peer Y."/>
            <person name="Miranda-Saavedra D."/>
            <person name="Barton G.J."/>
            <person name="Westrop G.D."/>
            <person name="Mueller S."/>
            <person name="Dessi D."/>
            <person name="Fiori P.L."/>
            <person name="Ren Q."/>
            <person name="Paulsen I."/>
            <person name="Zhang H."/>
            <person name="Bastida-Corcuera F.D."/>
            <person name="Simoes-Barbosa A."/>
            <person name="Brown M.T."/>
            <person name="Hayes R.D."/>
            <person name="Mukherjee M."/>
            <person name="Okumura C.Y."/>
            <person name="Schneider R."/>
            <person name="Smith A.J."/>
            <person name="Vanacova S."/>
            <person name="Villalvazo M."/>
            <person name="Haas B.J."/>
            <person name="Pertea M."/>
            <person name="Feldblyum T.V."/>
            <person name="Utterback T.R."/>
            <person name="Shu C.L."/>
            <person name="Osoegawa K."/>
            <person name="de Jong P.J."/>
            <person name="Hrdy I."/>
            <person name="Horvathova L."/>
            <person name="Zubacova Z."/>
            <person name="Dolezal P."/>
            <person name="Malik S.B."/>
            <person name="Logsdon J.M. Jr."/>
            <person name="Henze K."/>
            <person name="Gupta A."/>
            <person name="Wang C.C."/>
            <person name="Dunne R.L."/>
            <person name="Upcroft J.A."/>
            <person name="Upcroft P."/>
            <person name="White O."/>
            <person name="Salzberg S.L."/>
            <person name="Tang P."/>
            <person name="Chiu C.-H."/>
            <person name="Lee Y.-S."/>
            <person name="Embley T.M."/>
            <person name="Coombs G.H."/>
            <person name="Mottram J.C."/>
            <person name="Tachezy J."/>
            <person name="Fraser-Liggett C.M."/>
            <person name="Johnson P.J."/>
        </authorList>
    </citation>
    <scope>NUCLEOTIDE SEQUENCE [LARGE SCALE GENOMIC DNA]</scope>
    <source>
        <strain evidence="5">G3</strain>
    </source>
</reference>
<dbReference type="InterPro" id="IPR050560">
    <property type="entry name" value="MYB_TF"/>
</dbReference>
<dbReference type="AlphaFoldDB" id="A2DKD8"/>
<feature type="domain" description="HTH myb-type" evidence="4">
    <location>
        <begin position="17"/>
        <end position="72"/>
    </location>
</feature>
<feature type="domain" description="Myb-like" evidence="3">
    <location>
        <begin position="17"/>
        <end position="68"/>
    </location>
</feature>
<name>A2DKD8_TRIV3</name>
<dbReference type="InterPro" id="IPR001005">
    <property type="entry name" value="SANT/Myb"/>
</dbReference>
<evidence type="ECO:0000313" key="5">
    <source>
        <dbReference type="EMBL" id="EAY19115.1"/>
    </source>
</evidence>
<keyword evidence="6" id="KW-1185">Reference proteome</keyword>
<feature type="domain" description="Myb-like" evidence="3">
    <location>
        <begin position="69"/>
        <end position="119"/>
    </location>
</feature>
<feature type="domain" description="HTH myb-type" evidence="4">
    <location>
        <begin position="73"/>
        <end position="123"/>
    </location>
</feature>
<dbReference type="OrthoDB" id="2143914at2759"/>
<gene>
    <name evidence="5" type="ORF">TVAG_190070</name>
</gene>
<dbReference type="PANTHER" id="PTHR45614">
    <property type="entry name" value="MYB PROTEIN-RELATED"/>
    <property type="match status" value="1"/>
</dbReference>
<dbReference type="FunFam" id="1.10.10.60:FF:000010">
    <property type="entry name" value="Transcriptional activator Myb isoform A"/>
    <property type="match status" value="1"/>
</dbReference>
<dbReference type="SMART" id="SM00717">
    <property type="entry name" value="SANT"/>
    <property type="match status" value="2"/>
</dbReference>
<dbReference type="SMR" id="A2DKD8"/>
<dbReference type="PANTHER" id="PTHR45614:SF25">
    <property type="entry name" value="MYB PROTEIN"/>
    <property type="match status" value="1"/>
</dbReference>
<dbReference type="InterPro" id="IPR009057">
    <property type="entry name" value="Homeodomain-like_sf"/>
</dbReference>
<proteinExistence type="predicted"/>
<dbReference type="GO" id="GO:0005634">
    <property type="term" value="C:nucleus"/>
    <property type="evidence" value="ECO:0000318"/>
    <property type="project" value="GO_Central"/>
</dbReference>
<dbReference type="SUPFAM" id="SSF46689">
    <property type="entry name" value="Homeodomain-like"/>
    <property type="match status" value="1"/>
</dbReference>
<organism evidence="5 6">
    <name type="scientific">Trichomonas vaginalis (strain ATCC PRA-98 / G3)</name>
    <dbReference type="NCBI Taxonomy" id="412133"/>
    <lineage>
        <taxon>Eukaryota</taxon>
        <taxon>Metamonada</taxon>
        <taxon>Parabasalia</taxon>
        <taxon>Trichomonadida</taxon>
        <taxon>Trichomonadidae</taxon>
        <taxon>Trichomonas</taxon>
    </lineage>
</organism>
<dbReference type="Pfam" id="PF13921">
    <property type="entry name" value="Myb_DNA-bind_6"/>
    <property type="match status" value="1"/>
</dbReference>
<dbReference type="Proteomes" id="UP000001542">
    <property type="component" value="Unassembled WGS sequence"/>
</dbReference>
<reference evidence="5" key="1">
    <citation type="submission" date="2006-10" db="EMBL/GenBank/DDBJ databases">
        <authorList>
            <person name="Amadeo P."/>
            <person name="Zhao Q."/>
            <person name="Wortman J."/>
            <person name="Fraser-Liggett C."/>
            <person name="Carlton J."/>
        </authorList>
    </citation>
    <scope>NUCLEOTIDE SEQUENCE</scope>
    <source>
        <strain evidence="5">G3</strain>
    </source>
</reference>
<keyword evidence="2 5" id="KW-0238">DNA-binding</keyword>
<evidence type="ECO:0000259" key="4">
    <source>
        <dbReference type="PROSITE" id="PS51294"/>
    </source>
</evidence>
<dbReference type="EMBL" id="DS113211">
    <property type="protein sequence ID" value="EAY19115.1"/>
    <property type="molecule type" value="Genomic_DNA"/>
</dbReference>
<dbReference type="VEuPathDB" id="TrichDB:TVAG_190070"/>
<evidence type="ECO:0000256" key="2">
    <source>
        <dbReference type="ARBA" id="ARBA00023125"/>
    </source>
</evidence>
<dbReference type="GO" id="GO:0006355">
    <property type="term" value="P:regulation of DNA-templated transcription"/>
    <property type="evidence" value="ECO:0000318"/>
    <property type="project" value="GO_Central"/>
</dbReference>
<dbReference type="eggNOG" id="KOG0048">
    <property type="taxonomic scope" value="Eukaryota"/>
</dbReference>
<dbReference type="GO" id="GO:0000978">
    <property type="term" value="F:RNA polymerase II cis-regulatory region sequence-specific DNA binding"/>
    <property type="evidence" value="ECO:0000318"/>
    <property type="project" value="GO_Central"/>
</dbReference>
<dbReference type="RefSeq" id="XP_001580101.1">
    <property type="nucleotide sequence ID" value="XM_001580051.1"/>
</dbReference>
<accession>A2DKD8</accession>
<evidence type="ECO:0000256" key="1">
    <source>
        <dbReference type="ARBA" id="ARBA00022737"/>
    </source>
</evidence>
<dbReference type="STRING" id="5722.A2DKD8"/>
<dbReference type="InParanoid" id="A2DKD8"/>
<dbReference type="GO" id="GO:0000981">
    <property type="term" value="F:DNA-binding transcription factor activity, RNA polymerase II-specific"/>
    <property type="evidence" value="ECO:0000318"/>
    <property type="project" value="GO_Central"/>
</dbReference>
<keyword evidence="1" id="KW-0677">Repeat</keyword>
<dbReference type="CDD" id="cd00167">
    <property type="entry name" value="SANT"/>
    <property type="match status" value="2"/>
</dbReference>
<evidence type="ECO:0000259" key="3">
    <source>
        <dbReference type="PROSITE" id="PS50090"/>
    </source>
</evidence>
<dbReference type="PROSITE" id="PS51294">
    <property type="entry name" value="HTH_MYB"/>
    <property type="match status" value="2"/>
</dbReference>
<dbReference type="InterPro" id="IPR017930">
    <property type="entry name" value="Myb_dom"/>
</dbReference>